<dbReference type="EC" id="5.3.4.1" evidence="4"/>
<evidence type="ECO:0000256" key="9">
    <source>
        <dbReference type="ARBA" id="ARBA00023284"/>
    </source>
</evidence>
<evidence type="ECO:0000256" key="7">
    <source>
        <dbReference type="ARBA" id="ARBA00023157"/>
    </source>
</evidence>
<dbReference type="InterPro" id="IPR036249">
    <property type="entry name" value="Thioredoxin-like_sf"/>
</dbReference>
<dbReference type="PANTHER" id="PTHR45672">
    <property type="entry name" value="PROTEIN DISULFIDE-ISOMERASE C17H9.14C-RELATED"/>
    <property type="match status" value="1"/>
</dbReference>
<dbReference type="PROSITE" id="PS51352">
    <property type="entry name" value="THIOREDOXIN_2"/>
    <property type="match status" value="2"/>
</dbReference>
<dbReference type="FunFam" id="3.40.30.10:FF:000032">
    <property type="entry name" value="Protein disulfide-isomerase A6 homolog"/>
    <property type="match status" value="1"/>
</dbReference>
<dbReference type="PANTHER" id="PTHR45672:SF11">
    <property type="entry name" value="PROTEIN DISULFIDE-ISOMERASE C17H9.14C"/>
    <property type="match status" value="1"/>
</dbReference>
<protein>
    <recommendedName>
        <fullName evidence="4">protein disulfide-isomerase</fullName>
        <ecNumber evidence="4">5.3.4.1</ecNumber>
    </recommendedName>
</protein>
<evidence type="ECO:0000313" key="14">
    <source>
        <dbReference type="Proteomes" id="UP001300502"/>
    </source>
</evidence>
<feature type="domain" description="Thioredoxin" evidence="12">
    <location>
        <begin position="14"/>
        <end position="117"/>
    </location>
</feature>
<comment type="similarity">
    <text evidence="3 10">Belongs to the protein disulfide isomerase family.</text>
</comment>
<dbReference type="InterPro" id="IPR013766">
    <property type="entry name" value="Thioredoxin_domain"/>
</dbReference>
<dbReference type="PRINTS" id="PR00421">
    <property type="entry name" value="THIOREDOXIN"/>
</dbReference>
<evidence type="ECO:0000256" key="4">
    <source>
        <dbReference type="ARBA" id="ARBA00012723"/>
    </source>
</evidence>
<dbReference type="SUPFAM" id="SSF52833">
    <property type="entry name" value="Thioredoxin-like"/>
    <property type="match status" value="2"/>
</dbReference>
<evidence type="ECO:0000259" key="12">
    <source>
        <dbReference type="PROSITE" id="PS51352"/>
    </source>
</evidence>
<dbReference type="CDD" id="cd00238">
    <property type="entry name" value="ERp29c"/>
    <property type="match status" value="1"/>
</dbReference>
<evidence type="ECO:0000256" key="10">
    <source>
        <dbReference type="RuleBase" id="RU004208"/>
    </source>
</evidence>
<evidence type="ECO:0000256" key="8">
    <source>
        <dbReference type="ARBA" id="ARBA00023235"/>
    </source>
</evidence>
<evidence type="ECO:0000256" key="6">
    <source>
        <dbReference type="ARBA" id="ARBA00022737"/>
    </source>
</evidence>
<gene>
    <name evidence="13" type="ORF">GAYE_PCTG36G0996</name>
</gene>
<evidence type="ECO:0000256" key="2">
    <source>
        <dbReference type="ARBA" id="ARBA00003318"/>
    </source>
</evidence>
<comment type="function">
    <text evidence="2">Participates in various redox reactions through the reversible oxidation of its active center dithiol to a disulfide and catalyzes dithiol-disulfide exchange reactions.</text>
</comment>
<dbReference type="Proteomes" id="UP001300502">
    <property type="component" value="Unassembled WGS sequence"/>
</dbReference>
<evidence type="ECO:0000313" key="13">
    <source>
        <dbReference type="EMBL" id="KAK4523105.1"/>
    </source>
</evidence>
<dbReference type="NCBIfam" id="TIGR01126">
    <property type="entry name" value="pdi_dom"/>
    <property type="match status" value="2"/>
</dbReference>
<keyword evidence="14" id="KW-1185">Reference proteome</keyword>
<dbReference type="InterPro" id="IPR017937">
    <property type="entry name" value="Thioredoxin_CS"/>
</dbReference>
<feature type="domain" description="Thioredoxin" evidence="12">
    <location>
        <begin position="118"/>
        <end position="255"/>
    </location>
</feature>
<evidence type="ECO:0000256" key="11">
    <source>
        <dbReference type="SAM" id="SignalP"/>
    </source>
</evidence>
<dbReference type="AlphaFoldDB" id="A0AAV9I4B8"/>
<keyword evidence="9" id="KW-0676">Redox-active center</keyword>
<organism evidence="13 14">
    <name type="scientific">Galdieria yellowstonensis</name>
    <dbReference type="NCBI Taxonomy" id="3028027"/>
    <lineage>
        <taxon>Eukaryota</taxon>
        <taxon>Rhodophyta</taxon>
        <taxon>Bangiophyceae</taxon>
        <taxon>Galdieriales</taxon>
        <taxon>Galdieriaceae</taxon>
        <taxon>Galdieria</taxon>
    </lineage>
</organism>
<dbReference type="EMBL" id="JANCYU010000011">
    <property type="protein sequence ID" value="KAK4523105.1"/>
    <property type="molecule type" value="Genomic_DNA"/>
</dbReference>
<evidence type="ECO:0000256" key="1">
    <source>
        <dbReference type="ARBA" id="ARBA00001182"/>
    </source>
</evidence>
<dbReference type="InterPro" id="IPR011679">
    <property type="entry name" value="ERp29_C"/>
</dbReference>
<dbReference type="Pfam" id="PF07749">
    <property type="entry name" value="ERp29"/>
    <property type="match status" value="1"/>
</dbReference>
<dbReference type="CDD" id="cd02998">
    <property type="entry name" value="PDI_a_ERp38"/>
    <property type="match status" value="2"/>
</dbReference>
<dbReference type="SUPFAM" id="SSF47933">
    <property type="entry name" value="ERP29 C domain-like"/>
    <property type="match status" value="1"/>
</dbReference>
<dbReference type="Gene3D" id="1.20.1150.12">
    <property type="entry name" value="Endoplasmic reticulum resident protein 29, C-terminal domain"/>
    <property type="match status" value="1"/>
</dbReference>
<keyword evidence="7" id="KW-1015">Disulfide bond</keyword>
<proteinExistence type="inferred from homology"/>
<reference evidence="13 14" key="1">
    <citation type="submission" date="2022-07" db="EMBL/GenBank/DDBJ databases">
        <title>Genome-wide signatures of adaptation to extreme environments.</title>
        <authorList>
            <person name="Cho C.H."/>
            <person name="Yoon H.S."/>
        </authorList>
    </citation>
    <scope>NUCLEOTIDE SEQUENCE [LARGE SCALE GENOMIC DNA]</scope>
    <source>
        <strain evidence="13 14">108.79 E11</strain>
    </source>
</reference>
<keyword evidence="6" id="KW-0677">Repeat</keyword>
<keyword evidence="8" id="KW-0413">Isomerase</keyword>
<dbReference type="PROSITE" id="PS00194">
    <property type="entry name" value="THIOREDOXIN_1"/>
    <property type="match status" value="2"/>
</dbReference>
<comment type="catalytic activity">
    <reaction evidence="1">
        <text>Catalyzes the rearrangement of -S-S- bonds in proteins.</text>
        <dbReference type="EC" id="5.3.4.1"/>
    </reaction>
</comment>
<comment type="caution">
    <text evidence="13">The sequence shown here is derived from an EMBL/GenBank/DDBJ whole genome shotgun (WGS) entry which is preliminary data.</text>
</comment>
<name>A0AAV9I4B8_9RHOD</name>
<dbReference type="InterPro" id="IPR036356">
    <property type="entry name" value="ERp29_C_sf"/>
</dbReference>
<keyword evidence="5 11" id="KW-0732">Signal</keyword>
<dbReference type="InterPro" id="IPR005788">
    <property type="entry name" value="PDI_thioredoxin-like_dom"/>
</dbReference>
<dbReference type="InterPro" id="IPR051063">
    <property type="entry name" value="PDI"/>
</dbReference>
<dbReference type="GO" id="GO:0006457">
    <property type="term" value="P:protein folding"/>
    <property type="evidence" value="ECO:0007669"/>
    <property type="project" value="TreeGrafter"/>
</dbReference>
<feature type="signal peptide" evidence="11">
    <location>
        <begin position="1"/>
        <end position="22"/>
    </location>
</feature>
<dbReference type="Pfam" id="PF00085">
    <property type="entry name" value="Thioredoxin"/>
    <property type="match status" value="2"/>
</dbReference>
<accession>A0AAV9I4B8</accession>
<dbReference type="GO" id="GO:0003756">
    <property type="term" value="F:protein disulfide isomerase activity"/>
    <property type="evidence" value="ECO:0007669"/>
    <property type="project" value="UniProtKB-EC"/>
</dbReference>
<evidence type="ECO:0000256" key="5">
    <source>
        <dbReference type="ARBA" id="ARBA00022729"/>
    </source>
</evidence>
<evidence type="ECO:0000256" key="3">
    <source>
        <dbReference type="ARBA" id="ARBA00006347"/>
    </source>
</evidence>
<dbReference type="Gene3D" id="3.40.30.10">
    <property type="entry name" value="Glutaredoxin"/>
    <property type="match status" value="2"/>
</dbReference>
<dbReference type="GO" id="GO:0005783">
    <property type="term" value="C:endoplasmic reticulum"/>
    <property type="evidence" value="ECO:0007669"/>
    <property type="project" value="InterPro"/>
</dbReference>
<sequence>MLSTKFFLVFGVLLVIFTCSKALYYPDLDEKEFDRVVDGSKPALVEFYAPWCGHCKNLAPEYERLGEAAKNVKDVIVAQVDADKHSNLAKRFGVQGFPTIKWFHKKVDKASAEDFSGSRTAEALADFIHQKLGRTNVIRLPKAEAHVVELNPENFDKIVLDPGKNVLVEFYAPWCGHCKALKPQYEKVAKAFKDSKDVVIAALDADTHRDIAQKYGISGFPTIKFFPATSKKQVVEYDLGRSAEDFVRFINSHAGTDLDVGGMPSSAASRIKALETPVREFIKSKGRNLEKAKVAVEEIIQSDSSIKGQLKENAKYYLKVMEKYAQSGEEYILKEIQRLENILKNEEGNITDAKRANFLRRLHILKSFLSNETEETST</sequence>
<feature type="chain" id="PRO_5043395721" description="protein disulfide-isomerase" evidence="11">
    <location>
        <begin position="23"/>
        <end position="378"/>
    </location>
</feature>